<dbReference type="EMBL" id="JAFDVH010000010">
    <property type="protein sequence ID" value="KAG7469478.1"/>
    <property type="molecule type" value="Genomic_DNA"/>
</dbReference>
<comment type="caution">
    <text evidence="3">The sequence shown here is derived from an EMBL/GenBank/DDBJ whole genome shotgun (WGS) entry which is preliminary data.</text>
</comment>
<organism evidence="3 4">
    <name type="scientific">Megalops atlanticus</name>
    <name type="common">Tarpon</name>
    <name type="synonym">Clupea gigantea</name>
    <dbReference type="NCBI Taxonomy" id="7932"/>
    <lineage>
        <taxon>Eukaryota</taxon>
        <taxon>Metazoa</taxon>
        <taxon>Chordata</taxon>
        <taxon>Craniata</taxon>
        <taxon>Vertebrata</taxon>
        <taxon>Euteleostomi</taxon>
        <taxon>Actinopterygii</taxon>
        <taxon>Neopterygii</taxon>
        <taxon>Teleostei</taxon>
        <taxon>Elopiformes</taxon>
        <taxon>Megalopidae</taxon>
        <taxon>Megalops</taxon>
    </lineage>
</organism>
<keyword evidence="2" id="KW-0325">Glycoprotein</keyword>
<proteinExistence type="predicted"/>
<reference evidence="3" key="1">
    <citation type="submission" date="2021-01" db="EMBL/GenBank/DDBJ databases">
        <authorList>
            <person name="Zahm M."/>
            <person name="Roques C."/>
            <person name="Cabau C."/>
            <person name="Klopp C."/>
            <person name="Donnadieu C."/>
            <person name="Jouanno E."/>
            <person name="Lampietro C."/>
            <person name="Louis A."/>
            <person name="Herpin A."/>
            <person name="Echchiki A."/>
            <person name="Berthelot C."/>
            <person name="Parey E."/>
            <person name="Roest-Crollius H."/>
            <person name="Braasch I."/>
            <person name="Postlethwait J."/>
            <person name="Bobe J."/>
            <person name="Montfort J."/>
            <person name="Bouchez O."/>
            <person name="Begum T."/>
            <person name="Mejri S."/>
            <person name="Adams A."/>
            <person name="Chen W.-J."/>
            <person name="Guiguen Y."/>
        </authorList>
    </citation>
    <scope>NUCLEOTIDE SEQUENCE</scope>
    <source>
        <strain evidence="3">YG-15Mar2019-1</strain>
        <tissue evidence="3">Brain</tissue>
    </source>
</reference>
<keyword evidence="4" id="KW-1185">Reference proteome</keyword>
<dbReference type="AlphaFoldDB" id="A0A9D3PYB7"/>
<sequence length="177" mass="18800">MSREEAGQINTTSYREALRAVGSVQCPLNITELLKERAVRMFGLPRNWTEAQVNTLGNIIAGLNATELQSLSPSVLPFLSQSVIPLIPPSRLAALSASQLKAMGPDNAAMVTDAQRAALGDLQRAALGEALGVSVQKAEVTTQSSPTPLPQQYGGAPRLWIMGSVVFLQPLLLLILG</sequence>
<name>A0A9D3PYB7_MEGAT</name>
<evidence type="ECO:0000256" key="1">
    <source>
        <dbReference type="ARBA" id="ARBA00022729"/>
    </source>
</evidence>
<dbReference type="PANTHER" id="PTHR23412">
    <property type="entry name" value="STEREOCILIN RELATED"/>
    <property type="match status" value="1"/>
</dbReference>
<dbReference type="OrthoDB" id="8195838at2759"/>
<dbReference type="InterPro" id="IPR026664">
    <property type="entry name" value="Stereocilin-rel"/>
</dbReference>
<gene>
    <name evidence="3" type="ORF">MATL_G00129320</name>
</gene>
<dbReference type="Proteomes" id="UP001046870">
    <property type="component" value="Chromosome 10"/>
</dbReference>
<dbReference type="GO" id="GO:0009986">
    <property type="term" value="C:cell surface"/>
    <property type="evidence" value="ECO:0007669"/>
    <property type="project" value="TreeGrafter"/>
</dbReference>
<evidence type="ECO:0000256" key="2">
    <source>
        <dbReference type="ARBA" id="ARBA00023180"/>
    </source>
</evidence>
<evidence type="ECO:0000313" key="3">
    <source>
        <dbReference type="EMBL" id="KAG7469478.1"/>
    </source>
</evidence>
<accession>A0A9D3PYB7</accession>
<evidence type="ECO:0000313" key="4">
    <source>
        <dbReference type="Proteomes" id="UP001046870"/>
    </source>
</evidence>
<dbReference type="PANTHER" id="PTHR23412:SF21">
    <property type="entry name" value="OTOANCORIN ISOFORM X1"/>
    <property type="match status" value="1"/>
</dbReference>
<protein>
    <submittedName>
        <fullName evidence="3">Uncharacterized protein</fullName>
    </submittedName>
</protein>
<dbReference type="GO" id="GO:0007160">
    <property type="term" value="P:cell-matrix adhesion"/>
    <property type="evidence" value="ECO:0007669"/>
    <property type="project" value="TreeGrafter"/>
</dbReference>
<keyword evidence="1" id="KW-0732">Signal</keyword>